<name>A0ABQ4E1F5_9ACTN</name>
<dbReference type="EMBL" id="BONW01000016">
    <property type="protein sequence ID" value="GIG88497.1"/>
    <property type="molecule type" value="Genomic_DNA"/>
</dbReference>
<comment type="similarity">
    <text evidence="2 4">Belongs to the UDP-N-acetylglucosamine 2-epimerase family.</text>
</comment>
<keyword evidence="1 4" id="KW-0413">Isomerase</keyword>
<dbReference type="SUPFAM" id="SSF53756">
    <property type="entry name" value="UDP-Glycosyltransferase/glycogen phosphorylase"/>
    <property type="match status" value="1"/>
</dbReference>
<dbReference type="EC" id="5.1.3.14" evidence="3"/>
<feature type="domain" description="UDP-N-acetylglucosamine 2-epimerase" evidence="6">
    <location>
        <begin position="30"/>
        <end position="364"/>
    </location>
</feature>
<sequence length="427" mass="45349">MGDRNFDQPEIVLLAGTRPEGIKLAPLALELGRDGRFTTTLIDSGQQPDQVAETLAPFGLAPDEVLIPVRRDGSLAELAVALLSAVDAALGRRNPAAVVVQGDTLTALAGGLVAFWRGIPVVHLEAGLRTHNLREPFPEEANRALLARIADLHLAPTDTARRHLLAEGVAAERIVLTGNTVVDALDHLVDHDLARPPDWLDHGRPVVVATMHRRENWGQGVRDICAGLVKLGEVRPDAQVIVVLHPNPALGAEIRTALTGVPSVRVLPALPYPEMIGLLLVADVVLTDSGGIQEEAVTIGAPVLVTRDRTERPEVLAAGRGRLVGTRPERIAQAVVEHLRSEPVPTMSSPFGDGRSATRAVAALADLLIPVSRPEPSAARADLPATTGVEVDPVAVDPNGSEVDDLDLVRRLVQRAGPPRPVLSPTR</sequence>
<dbReference type="InterPro" id="IPR003331">
    <property type="entry name" value="UDP_GlcNAc_Epimerase_2_dom"/>
</dbReference>
<proteinExistence type="inferred from homology"/>
<evidence type="ECO:0000313" key="7">
    <source>
        <dbReference type="EMBL" id="GIG88497.1"/>
    </source>
</evidence>
<feature type="region of interest" description="Disordered" evidence="5">
    <location>
        <begin position="375"/>
        <end position="402"/>
    </location>
</feature>
<evidence type="ECO:0000256" key="5">
    <source>
        <dbReference type="SAM" id="MobiDB-lite"/>
    </source>
</evidence>
<dbReference type="RefSeq" id="WP_203867014.1">
    <property type="nucleotide sequence ID" value="NZ_BONW01000016.1"/>
</dbReference>
<accession>A0ABQ4E1F5</accession>
<evidence type="ECO:0000256" key="2">
    <source>
        <dbReference type="ARBA" id="ARBA00038209"/>
    </source>
</evidence>
<reference evidence="7 8" key="1">
    <citation type="submission" date="2021-01" db="EMBL/GenBank/DDBJ databases">
        <title>Whole genome shotgun sequence of Plantactinospora endophytica NBRC 110450.</title>
        <authorList>
            <person name="Komaki H."/>
            <person name="Tamura T."/>
        </authorList>
    </citation>
    <scope>NUCLEOTIDE SEQUENCE [LARGE SCALE GENOMIC DNA]</scope>
    <source>
        <strain evidence="7 8">NBRC 110450</strain>
    </source>
</reference>
<organism evidence="7 8">
    <name type="scientific">Plantactinospora endophytica</name>
    <dbReference type="NCBI Taxonomy" id="673535"/>
    <lineage>
        <taxon>Bacteria</taxon>
        <taxon>Bacillati</taxon>
        <taxon>Actinomycetota</taxon>
        <taxon>Actinomycetes</taxon>
        <taxon>Micromonosporales</taxon>
        <taxon>Micromonosporaceae</taxon>
        <taxon>Plantactinospora</taxon>
    </lineage>
</organism>
<dbReference type="Gene3D" id="3.40.50.2000">
    <property type="entry name" value="Glycogen Phosphorylase B"/>
    <property type="match status" value="2"/>
</dbReference>
<evidence type="ECO:0000313" key="8">
    <source>
        <dbReference type="Proteomes" id="UP000646749"/>
    </source>
</evidence>
<dbReference type="InterPro" id="IPR029767">
    <property type="entry name" value="WecB-like"/>
</dbReference>
<gene>
    <name evidence="7" type="primary">wecB</name>
    <name evidence="7" type="ORF">Pen02_34330</name>
</gene>
<evidence type="ECO:0000259" key="6">
    <source>
        <dbReference type="Pfam" id="PF02350"/>
    </source>
</evidence>
<dbReference type="PANTHER" id="PTHR43174">
    <property type="entry name" value="UDP-N-ACETYLGLUCOSAMINE 2-EPIMERASE"/>
    <property type="match status" value="1"/>
</dbReference>
<dbReference type="NCBIfam" id="TIGR00236">
    <property type="entry name" value="wecB"/>
    <property type="match status" value="1"/>
</dbReference>
<evidence type="ECO:0000256" key="1">
    <source>
        <dbReference type="ARBA" id="ARBA00023235"/>
    </source>
</evidence>
<dbReference type="Pfam" id="PF02350">
    <property type="entry name" value="Epimerase_2"/>
    <property type="match status" value="1"/>
</dbReference>
<dbReference type="CDD" id="cd03786">
    <property type="entry name" value="GTB_UDP-GlcNAc_2-Epimerase"/>
    <property type="match status" value="1"/>
</dbReference>
<comment type="caution">
    <text evidence="7">The sequence shown here is derived from an EMBL/GenBank/DDBJ whole genome shotgun (WGS) entry which is preliminary data.</text>
</comment>
<dbReference type="Proteomes" id="UP000646749">
    <property type="component" value="Unassembled WGS sequence"/>
</dbReference>
<protein>
    <recommendedName>
        <fullName evidence="3">UDP-N-acetylglucosamine 2-epimerase (non-hydrolyzing)</fullName>
        <ecNumber evidence="3">5.1.3.14</ecNumber>
    </recommendedName>
</protein>
<keyword evidence="8" id="KW-1185">Reference proteome</keyword>
<dbReference type="PANTHER" id="PTHR43174:SF2">
    <property type="entry name" value="UDP-N-ACETYLGLUCOSAMINE 2-EPIMERASE"/>
    <property type="match status" value="1"/>
</dbReference>
<evidence type="ECO:0000256" key="4">
    <source>
        <dbReference type="RuleBase" id="RU003513"/>
    </source>
</evidence>
<evidence type="ECO:0000256" key="3">
    <source>
        <dbReference type="ARBA" id="ARBA00038858"/>
    </source>
</evidence>